<dbReference type="AlphaFoldDB" id="A0A0D0AUH7"/>
<keyword evidence="1" id="KW-1133">Transmembrane helix</keyword>
<dbReference type="Proteomes" id="UP000054485">
    <property type="component" value="Unassembled WGS sequence"/>
</dbReference>
<evidence type="ECO:0000259" key="2">
    <source>
        <dbReference type="Pfam" id="PF20151"/>
    </source>
</evidence>
<dbReference type="Pfam" id="PF20151">
    <property type="entry name" value="DUF6533"/>
    <property type="match status" value="1"/>
</dbReference>
<evidence type="ECO:0000313" key="3">
    <source>
        <dbReference type="EMBL" id="KIK45336.1"/>
    </source>
</evidence>
<reference evidence="4" key="2">
    <citation type="submission" date="2015-01" db="EMBL/GenBank/DDBJ databases">
        <title>Evolutionary Origins and Diversification of the Mycorrhizal Mutualists.</title>
        <authorList>
            <consortium name="DOE Joint Genome Institute"/>
            <consortium name="Mycorrhizal Genomics Consortium"/>
            <person name="Kohler A."/>
            <person name="Kuo A."/>
            <person name="Nagy L.G."/>
            <person name="Floudas D."/>
            <person name="Copeland A."/>
            <person name="Barry K.W."/>
            <person name="Cichocki N."/>
            <person name="Veneault-Fourrey C."/>
            <person name="LaButti K."/>
            <person name="Lindquist E.A."/>
            <person name="Lipzen A."/>
            <person name="Lundell T."/>
            <person name="Morin E."/>
            <person name="Murat C."/>
            <person name="Riley R."/>
            <person name="Ohm R."/>
            <person name="Sun H."/>
            <person name="Tunlid A."/>
            <person name="Henrissat B."/>
            <person name="Grigoriev I.V."/>
            <person name="Hibbett D.S."/>
            <person name="Martin F."/>
        </authorList>
    </citation>
    <scope>NUCLEOTIDE SEQUENCE [LARGE SCALE GENOMIC DNA]</scope>
    <source>
        <strain evidence="4">UH-Slu-Lm8-n1</strain>
    </source>
</reference>
<gene>
    <name evidence="3" type="ORF">CY34DRAFT_540437</name>
</gene>
<feature type="transmembrane region" description="Helical" evidence="1">
    <location>
        <begin position="20"/>
        <end position="39"/>
    </location>
</feature>
<organism evidence="3 4">
    <name type="scientific">Suillus luteus UH-Slu-Lm8-n1</name>
    <dbReference type="NCBI Taxonomy" id="930992"/>
    <lineage>
        <taxon>Eukaryota</taxon>
        <taxon>Fungi</taxon>
        <taxon>Dikarya</taxon>
        <taxon>Basidiomycota</taxon>
        <taxon>Agaricomycotina</taxon>
        <taxon>Agaricomycetes</taxon>
        <taxon>Agaricomycetidae</taxon>
        <taxon>Boletales</taxon>
        <taxon>Suillineae</taxon>
        <taxon>Suillaceae</taxon>
        <taxon>Suillus</taxon>
    </lineage>
</organism>
<evidence type="ECO:0000313" key="4">
    <source>
        <dbReference type="Proteomes" id="UP000054485"/>
    </source>
</evidence>
<feature type="transmembrane region" description="Helical" evidence="1">
    <location>
        <begin position="51"/>
        <end position="75"/>
    </location>
</feature>
<keyword evidence="1" id="KW-0812">Transmembrane</keyword>
<evidence type="ECO:0000256" key="1">
    <source>
        <dbReference type="SAM" id="Phobius"/>
    </source>
</evidence>
<dbReference type="HOGENOM" id="CLU_150842_1_1_1"/>
<proteinExistence type="predicted"/>
<dbReference type="OrthoDB" id="3038503at2759"/>
<sequence length="105" mass="11796">MTLVSNDPSLWHVIHANRTGSYFMVAASVGVVYDSALSFPQEVELIWRQRWSLMTVLYLSLRYIGIGYAVINILISLPTFSTTDTVVLCALRYAGSMWSCLQCLV</sequence>
<protein>
    <recommendedName>
        <fullName evidence="2">DUF6533 domain-containing protein</fullName>
    </recommendedName>
</protein>
<dbReference type="EMBL" id="KN835174">
    <property type="protein sequence ID" value="KIK45336.1"/>
    <property type="molecule type" value="Genomic_DNA"/>
</dbReference>
<reference evidence="3 4" key="1">
    <citation type="submission" date="2014-04" db="EMBL/GenBank/DDBJ databases">
        <authorList>
            <consortium name="DOE Joint Genome Institute"/>
            <person name="Kuo A."/>
            <person name="Ruytinx J."/>
            <person name="Rineau F."/>
            <person name="Colpaert J."/>
            <person name="Kohler A."/>
            <person name="Nagy L.G."/>
            <person name="Floudas D."/>
            <person name="Copeland A."/>
            <person name="Barry K.W."/>
            <person name="Cichocki N."/>
            <person name="Veneault-Fourrey C."/>
            <person name="LaButti K."/>
            <person name="Lindquist E.A."/>
            <person name="Lipzen A."/>
            <person name="Lundell T."/>
            <person name="Morin E."/>
            <person name="Murat C."/>
            <person name="Sun H."/>
            <person name="Tunlid A."/>
            <person name="Henrissat B."/>
            <person name="Grigoriev I.V."/>
            <person name="Hibbett D.S."/>
            <person name="Martin F."/>
            <person name="Nordberg H.P."/>
            <person name="Cantor M.N."/>
            <person name="Hua S.X."/>
        </authorList>
    </citation>
    <scope>NUCLEOTIDE SEQUENCE [LARGE SCALE GENOMIC DNA]</scope>
    <source>
        <strain evidence="3 4">UH-Slu-Lm8-n1</strain>
    </source>
</reference>
<keyword evidence="1" id="KW-0472">Membrane</keyword>
<feature type="domain" description="DUF6533" evidence="2">
    <location>
        <begin position="22"/>
        <end position="66"/>
    </location>
</feature>
<dbReference type="InterPro" id="IPR045340">
    <property type="entry name" value="DUF6533"/>
</dbReference>
<dbReference type="InParanoid" id="A0A0D0AUH7"/>
<accession>A0A0D0AUH7</accession>
<name>A0A0D0AUH7_9AGAM</name>
<keyword evidence="4" id="KW-1185">Reference proteome</keyword>